<evidence type="ECO:0000256" key="1">
    <source>
        <dbReference type="ARBA" id="ARBA00008136"/>
    </source>
</evidence>
<organism evidence="10 11">
    <name type="scientific">Salinactinospora qingdaonensis</name>
    <dbReference type="NCBI Taxonomy" id="702744"/>
    <lineage>
        <taxon>Bacteria</taxon>
        <taxon>Bacillati</taxon>
        <taxon>Actinomycetota</taxon>
        <taxon>Actinomycetes</taxon>
        <taxon>Streptosporangiales</taxon>
        <taxon>Nocardiopsidaceae</taxon>
        <taxon>Salinactinospora</taxon>
    </lineage>
</organism>
<dbReference type="SUPFAM" id="SSF143081">
    <property type="entry name" value="BB1717-like"/>
    <property type="match status" value="1"/>
</dbReference>
<evidence type="ECO:0000313" key="11">
    <source>
        <dbReference type="Proteomes" id="UP001500908"/>
    </source>
</evidence>
<comment type="similarity">
    <text evidence="1 8">Belongs to the SOS response-associated peptidase family.</text>
</comment>
<evidence type="ECO:0000256" key="5">
    <source>
        <dbReference type="ARBA" id="ARBA00023124"/>
    </source>
</evidence>
<evidence type="ECO:0000256" key="6">
    <source>
        <dbReference type="ARBA" id="ARBA00023125"/>
    </source>
</evidence>
<dbReference type="EC" id="3.4.-.-" evidence="8"/>
<dbReference type="PANTHER" id="PTHR13604:SF0">
    <property type="entry name" value="ABASIC SITE PROCESSING PROTEIN HMCES"/>
    <property type="match status" value="1"/>
</dbReference>
<protein>
    <recommendedName>
        <fullName evidence="8">Abasic site processing protein</fullName>
        <ecNumber evidence="8">3.4.-.-</ecNumber>
    </recommendedName>
</protein>
<keyword evidence="6" id="KW-0238">DNA-binding</keyword>
<evidence type="ECO:0000256" key="7">
    <source>
        <dbReference type="ARBA" id="ARBA00023239"/>
    </source>
</evidence>
<dbReference type="Proteomes" id="UP001500908">
    <property type="component" value="Unassembled WGS sequence"/>
</dbReference>
<keyword evidence="2 8" id="KW-0645">Protease</keyword>
<sequence>MCGRYAQARNRSQLQLAFDFPEPDAPAGQGDDPRAWPPVEELTADYNIAPGSRVQAVLGPPPRGSGDGRPPGPRYLRVLRWGLVPSWAKDLNMGYRMINARSETVADKPAYRDAFAHRRCLLPADAYYEWQLVPERTPGPAQPGTSPVTDPEHAARKARTAKRPFAVRYADGRPLALAGVFERWRDPQRADDDPAAWLWSCAVITAEAAPELAHIHERMPVVLDTSNWGTWLDPAAGLADLLPLMAATPASEFTAEQVTTAVNSVRNNGPELLEPVEEPPEAGVASLF</sequence>
<evidence type="ECO:0000256" key="4">
    <source>
        <dbReference type="ARBA" id="ARBA00022801"/>
    </source>
</evidence>
<dbReference type="Gene3D" id="3.90.1680.10">
    <property type="entry name" value="SOS response associated peptidase-like"/>
    <property type="match status" value="1"/>
</dbReference>
<gene>
    <name evidence="10" type="ORF">GCM10022402_40770</name>
</gene>
<dbReference type="InterPro" id="IPR003738">
    <property type="entry name" value="SRAP"/>
</dbReference>
<keyword evidence="11" id="KW-1185">Reference proteome</keyword>
<name>A0ABP7G847_9ACTN</name>
<accession>A0ABP7G847</accession>
<keyword evidence="4 8" id="KW-0378">Hydrolase</keyword>
<dbReference type="RefSeq" id="WP_344974892.1">
    <property type="nucleotide sequence ID" value="NZ_BAABDD010000026.1"/>
</dbReference>
<evidence type="ECO:0000256" key="9">
    <source>
        <dbReference type="SAM" id="MobiDB-lite"/>
    </source>
</evidence>
<keyword evidence="3" id="KW-0227">DNA damage</keyword>
<dbReference type="PANTHER" id="PTHR13604">
    <property type="entry name" value="DC12-RELATED"/>
    <property type="match status" value="1"/>
</dbReference>
<evidence type="ECO:0000313" key="10">
    <source>
        <dbReference type="EMBL" id="GAA3758512.1"/>
    </source>
</evidence>
<comment type="caution">
    <text evidence="10">The sequence shown here is derived from an EMBL/GenBank/DDBJ whole genome shotgun (WGS) entry which is preliminary data.</text>
</comment>
<feature type="region of interest" description="Disordered" evidence="9">
    <location>
        <begin position="137"/>
        <end position="157"/>
    </location>
</feature>
<dbReference type="InterPro" id="IPR036590">
    <property type="entry name" value="SRAP-like"/>
</dbReference>
<proteinExistence type="inferred from homology"/>
<evidence type="ECO:0000256" key="2">
    <source>
        <dbReference type="ARBA" id="ARBA00022670"/>
    </source>
</evidence>
<keyword evidence="7" id="KW-0456">Lyase</keyword>
<evidence type="ECO:0000256" key="8">
    <source>
        <dbReference type="RuleBase" id="RU364100"/>
    </source>
</evidence>
<evidence type="ECO:0000256" key="3">
    <source>
        <dbReference type="ARBA" id="ARBA00022763"/>
    </source>
</evidence>
<dbReference type="Pfam" id="PF02586">
    <property type="entry name" value="SRAP"/>
    <property type="match status" value="1"/>
</dbReference>
<dbReference type="EMBL" id="BAABDD010000026">
    <property type="protein sequence ID" value="GAA3758512.1"/>
    <property type="molecule type" value="Genomic_DNA"/>
</dbReference>
<keyword evidence="5" id="KW-0190">Covalent protein-DNA linkage</keyword>
<reference evidence="11" key="1">
    <citation type="journal article" date="2019" name="Int. J. Syst. Evol. Microbiol.">
        <title>The Global Catalogue of Microorganisms (GCM) 10K type strain sequencing project: providing services to taxonomists for standard genome sequencing and annotation.</title>
        <authorList>
            <consortium name="The Broad Institute Genomics Platform"/>
            <consortium name="The Broad Institute Genome Sequencing Center for Infectious Disease"/>
            <person name="Wu L."/>
            <person name="Ma J."/>
        </authorList>
    </citation>
    <scope>NUCLEOTIDE SEQUENCE [LARGE SCALE GENOMIC DNA]</scope>
    <source>
        <strain evidence="11">JCM 17137</strain>
    </source>
</reference>